<protein>
    <submittedName>
        <fullName evidence="2">Uncharacterized protein</fullName>
    </submittedName>
</protein>
<dbReference type="Proteomes" id="UP000217895">
    <property type="component" value="Chromosome"/>
</dbReference>
<keyword evidence="3" id="KW-1185">Reference proteome</keyword>
<sequence>MSELNTENQTHDAQLAAEEVASGDRPEPKINVSADYEAAQEFSTSSIDGTEAGKEAAEEATAPQFEVHRPEEVEIPTSTLDSTGDPNDFKDLAKEVNPMSGTAGNVDDDLVKKAIELGKPGDK</sequence>
<reference evidence="2 3" key="1">
    <citation type="submission" date="2017-06" db="EMBL/GenBank/DDBJ databases">
        <title>Genome sequencing of cyanobaciteial culture collection at National Institute for Environmental Studies (NIES).</title>
        <authorList>
            <person name="Hirose Y."/>
            <person name="Shimura Y."/>
            <person name="Fujisawa T."/>
            <person name="Nakamura Y."/>
            <person name="Kawachi M."/>
        </authorList>
    </citation>
    <scope>NUCLEOTIDE SEQUENCE [LARGE SCALE GENOMIC DNA]</scope>
    <source>
        <strain evidence="2 3">NIES-2135</strain>
    </source>
</reference>
<evidence type="ECO:0000313" key="3">
    <source>
        <dbReference type="Proteomes" id="UP000217895"/>
    </source>
</evidence>
<evidence type="ECO:0000256" key="1">
    <source>
        <dbReference type="SAM" id="MobiDB-lite"/>
    </source>
</evidence>
<proteinExistence type="predicted"/>
<feature type="compositionally biased region" description="Polar residues" evidence="1">
    <location>
        <begin position="1"/>
        <end position="12"/>
    </location>
</feature>
<evidence type="ECO:0000313" key="2">
    <source>
        <dbReference type="EMBL" id="BAY58442.1"/>
    </source>
</evidence>
<dbReference type="EMBL" id="AP018203">
    <property type="protein sequence ID" value="BAY58442.1"/>
    <property type="molecule type" value="Genomic_DNA"/>
</dbReference>
<feature type="region of interest" description="Disordered" evidence="1">
    <location>
        <begin position="1"/>
        <end position="69"/>
    </location>
</feature>
<name>A0A1Z4JNW5_LEPBY</name>
<accession>A0A1Z4JNW5</accession>
<organism evidence="2 3">
    <name type="scientific">Leptolyngbya boryana NIES-2135</name>
    <dbReference type="NCBI Taxonomy" id="1973484"/>
    <lineage>
        <taxon>Bacteria</taxon>
        <taxon>Bacillati</taxon>
        <taxon>Cyanobacteriota</taxon>
        <taxon>Cyanophyceae</taxon>
        <taxon>Leptolyngbyales</taxon>
        <taxon>Leptolyngbyaceae</taxon>
        <taxon>Leptolyngbya group</taxon>
        <taxon>Leptolyngbya</taxon>
    </lineage>
</organism>
<dbReference type="AlphaFoldDB" id="A0A1Z4JNW5"/>
<gene>
    <name evidence="2" type="ORF">NIES2135_53150</name>
</gene>